<organism evidence="4 5">
    <name type="scientific">Ruixingdingia sedimenti</name>
    <dbReference type="NCBI Taxonomy" id="3073604"/>
    <lineage>
        <taxon>Bacteria</taxon>
        <taxon>Pseudomonadati</taxon>
        <taxon>Pseudomonadota</taxon>
        <taxon>Alphaproteobacteria</taxon>
        <taxon>Rhodobacterales</taxon>
        <taxon>Paracoccaceae</taxon>
        <taxon>Ruixingdingia</taxon>
    </lineage>
</organism>
<proteinExistence type="inferred from homology"/>
<comment type="caution">
    <text evidence="4">The sequence shown here is derived from an EMBL/GenBank/DDBJ whole genome shotgun (WGS) entry which is preliminary data.</text>
</comment>
<feature type="compositionally biased region" description="Low complexity" evidence="1">
    <location>
        <begin position="672"/>
        <end position="686"/>
    </location>
</feature>
<feature type="domain" description="Terminase large subunit GpA endonuclease" evidence="3">
    <location>
        <begin position="313"/>
        <end position="611"/>
    </location>
</feature>
<evidence type="ECO:0000259" key="3">
    <source>
        <dbReference type="Pfam" id="PF20454"/>
    </source>
</evidence>
<evidence type="ECO:0000313" key="4">
    <source>
        <dbReference type="EMBL" id="MDR5655306.1"/>
    </source>
</evidence>
<accession>A0ABU1FEH9</accession>
<feature type="region of interest" description="Disordered" evidence="1">
    <location>
        <begin position="630"/>
        <end position="713"/>
    </location>
</feature>
<evidence type="ECO:0000256" key="1">
    <source>
        <dbReference type="SAM" id="MobiDB-lite"/>
    </source>
</evidence>
<dbReference type="Gene3D" id="3.40.50.300">
    <property type="entry name" value="P-loop containing nucleotide triphosphate hydrolases"/>
    <property type="match status" value="1"/>
</dbReference>
<dbReference type="HAMAP" id="MF_04144">
    <property type="entry name" value="TERL_LAMBDA"/>
    <property type="match status" value="1"/>
</dbReference>
<dbReference type="InterPro" id="IPR046454">
    <property type="entry name" value="GpA_endonuclease"/>
</dbReference>
<sequence>MNEKQLVRDAIGDSAARLRRELESVNATVFAPRPRLTPSQWAEAKLKLPRTTSSLPGDFRLFPPQRGIMDALAEPGVEEIDVEKASRTGFTQLMAAMELYCIEQEAKPVVSIHPKESSSRAFERKYIRPMLQESEKVGYLFPNLERQPWKSKISVTGSTLDFKDAVLPDNFSEYHAWRIFGDEVDRPQWNAGGEATSEGDKITLMSKRLESFDDGIMILGSSPGTAKGSRIHRRFLMTDQRRYFVPCPHCGEFQYLKWGGRETEHGVKWPEGRPEQAYYVCEHNGCVIEHHEKPAMLERGEWRPTAVGLPGRVGFHFPALLSPFKRASWGRLAVEFVKATNEARVGNTELLQAFVNTSLGEVWEEPDAKKAADPHELQERLEIYEAEAPTGTVVVLAGVDNQEGKEGELGYSEVSIYAVTPGEQLWLIGHFVVRDAGGLDSAQHWNAVEALLLRRWKLPNGREMPVSVAAIDTGGNHGQQVMDFCNRMQRAGRRWWPIQGYSNPGGKRRKPMWPTSPSKSKHGGVMHTIDTYIAKDTLFDRLTREPGMPGSIHFPTAPLPGAVPCDQVFFKRLTKERPKPLKGNPGMTTWANQPSDQEPWDCLVYAYAALHGFYAMKGGSRLQEMLRAEPPKVDGPLADGTEVPTDAGEGALPPADPVPTEASDLPPPGTPPWKMTPAQKAAVAAQRAKEEAAKPVPVRRNPGLMVRSSFVSR</sequence>
<dbReference type="InterPro" id="IPR046453">
    <property type="entry name" value="GpA_ATPase"/>
</dbReference>
<keyword evidence="5" id="KW-1185">Reference proteome</keyword>
<protein>
    <submittedName>
        <fullName evidence="4">Phage terminase large subunit family protein</fullName>
    </submittedName>
</protein>
<reference evidence="4 5" key="1">
    <citation type="submission" date="2023-09" db="EMBL/GenBank/DDBJ databases">
        <title>Xinfangfangia sedmenti sp. nov., isolated the sedment.</title>
        <authorList>
            <person name="Xu L."/>
        </authorList>
    </citation>
    <scope>NUCLEOTIDE SEQUENCE [LARGE SCALE GENOMIC DNA]</scope>
    <source>
        <strain evidence="4 5">LG-4</strain>
    </source>
</reference>
<dbReference type="EMBL" id="JAVKPH010000060">
    <property type="protein sequence ID" value="MDR5655306.1"/>
    <property type="molecule type" value="Genomic_DNA"/>
</dbReference>
<evidence type="ECO:0000313" key="5">
    <source>
        <dbReference type="Proteomes" id="UP001247754"/>
    </source>
</evidence>
<gene>
    <name evidence="4" type="ORF">RGD00_22110</name>
</gene>
<feature type="region of interest" description="Disordered" evidence="1">
    <location>
        <begin position="497"/>
        <end position="524"/>
    </location>
</feature>
<dbReference type="Pfam" id="PF20454">
    <property type="entry name" value="GpA_nuclease"/>
    <property type="match status" value="1"/>
</dbReference>
<dbReference type="Pfam" id="PF05876">
    <property type="entry name" value="GpA_ATPase"/>
    <property type="match status" value="1"/>
</dbReference>
<dbReference type="RefSeq" id="WP_310459410.1">
    <property type="nucleotide sequence ID" value="NZ_JAVKPH010000060.1"/>
</dbReference>
<dbReference type="Proteomes" id="UP001247754">
    <property type="component" value="Unassembled WGS sequence"/>
</dbReference>
<dbReference type="InterPro" id="IPR008866">
    <property type="entry name" value="Phage_lambda_GpA-like"/>
</dbReference>
<evidence type="ECO:0000259" key="2">
    <source>
        <dbReference type="Pfam" id="PF05876"/>
    </source>
</evidence>
<name>A0ABU1FEH9_9RHOB</name>
<dbReference type="InterPro" id="IPR027417">
    <property type="entry name" value="P-loop_NTPase"/>
</dbReference>
<feature type="domain" description="Phage terminase large subunit GpA ATPase" evidence="2">
    <location>
        <begin position="54"/>
        <end position="302"/>
    </location>
</feature>